<comment type="caution">
    <text evidence="2">The sequence shown here is derived from an EMBL/GenBank/DDBJ whole genome shotgun (WGS) entry which is preliminary data.</text>
</comment>
<protein>
    <submittedName>
        <fullName evidence="2">Uncharacterized protein</fullName>
    </submittedName>
</protein>
<accession>A0A640KDD0</accession>
<keyword evidence="3" id="KW-1185">Reference proteome</keyword>
<proteinExistence type="predicted"/>
<evidence type="ECO:0000313" key="3">
    <source>
        <dbReference type="Proteomes" id="UP000419144"/>
    </source>
</evidence>
<dbReference type="AlphaFoldDB" id="A0A640KDD0"/>
<organism evidence="2 3">
    <name type="scientific">Leishmania tarentolae</name>
    <name type="common">Sauroleishmania tarentolae</name>
    <dbReference type="NCBI Taxonomy" id="5689"/>
    <lineage>
        <taxon>Eukaryota</taxon>
        <taxon>Discoba</taxon>
        <taxon>Euglenozoa</taxon>
        <taxon>Kinetoplastea</taxon>
        <taxon>Metakinetoplastina</taxon>
        <taxon>Trypanosomatida</taxon>
        <taxon>Trypanosomatidae</taxon>
        <taxon>Leishmaniinae</taxon>
        <taxon>Leishmania</taxon>
        <taxon>lizard Leishmania</taxon>
    </lineage>
</organism>
<reference evidence="2" key="1">
    <citation type="submission" date="2019-11" db="EMBL/GenBank/DDBJ databases">
        <title>Leishmania tarentolae CDS.</title>
        <authorList>
            <person name="Goto Y."/>
            <person name="Yamagishi J."/>
        </authorList>
    </citation>
    <scope>NUCLEOTIDE SEQUENCE [LARGE SCALE GENOMIC DNA]</scope>
    <source>
        <strain evidence="2">Parrot Tar II</strain>
    </source>
</reference>
<feature type="compositionally biased region" description="Basic and acidic residues" evidence="1">
    <location>
        <begin position="166"/>
        <end position="181"/>
    </location>
</feature>
<evidence type="ECO:0000313" key="2">
    <source>
        <dbReference type="EMBL" id="GET85519.1"/>
    </source>
</evidence>
<feature type="compositionally biased region" description="Low complexity" evidence="1">
    <location>
        <begin position="121"/>
        <end position="130"/>
    </location>
</feature>
<gene>
    <name evidence="2" type="ORF">LtaPh_0301600</name>
</gene>
<dbReference type="EMBL" id="BLBS01000003">
    <property type="protein sequence ID" value="GET85519.1"/>
    <property type="molecule type" value="Genomic_DNA"/>
</dbReference>
<name>A0A640KDD0_LEITA</name>
<dbReference type="Proteomes" id="UP000419144">
    <property type="component" value="Unassembled WGS sequence"/>
</dbReference>
<sequence>MHGTLVYMYATHKLVEPHCCTATATTLSGGINLYAPEAPAMSSPHSPPPVAVTDSSRDNAALEKDLTQLMRALRLNNSDDWAGKPQQETFAVYKTVPPGGTAKPSSCSTRMGDAARGVPPNDSDNGDASSDSLTALMTDYVHAVRALHACDARAAAEGANESATAEEGHAGDGAVDAKEEATTPCQAVVDHDNSSAADTKHAEALAPGKIAELLMALDDLPPLTLGEQRRQS</sequence>
<evidence type="ECO:0000256" key="1">
    <source>
        <dbReference type="SAM" id="MobiDB-lite"/>
    </source>
</evidence>
<feature type="region of interest" description="Disordered" evidence="1">
    <location>
        <begin position="95"/>
        <end position="130"/>
    </location>
</feature>
<dbReference type="VEuPathDB" id="TriTrypDB:LtaPh_0301600"/>
<dbReference type="OrthoDB" id="265203at2759"/>
<feature type="region of interest" description="Disordered" evidence="1">
    <location>
        <begin position="160"/>
        <end position="184"/>
    </location>
</feature>